<evidence type="ECO:0000256" key="1">
    <source>
        <dbReference type="ARBA" id="ARBA00004141"/>
    </source>
</evidence>
<sequence>MSTQHSPSPIRANPIPSPRRFGGWRLFLVLAALLMGTAGAAYLLGPDAVEGSRRAIRVTARTSFVLFLAAFTASSFASLMPGPFTRALLRERRIVGLSFAFSHLLHAIAIYTFGQLSPEFWPGRSTLANLPGTIGYASILLLAVTSHRGLARRMGPAAWRRLHVTGMWVIAAVFTYSYFKRVPMNAWYAVPSALLFTAVVVRLIAKRAQALRHGTRSLMPGGWASSRPWSADARGTMNDRRS</sequence>
<feature type="transmembrane region" description="Helical" evidence="5">
    <location>
        <begin position="133"/>
        <end position="150"/>
    </location>
</feature>
<evidence type="ECO:0000313" key="8">
    <source>
        <dbReference type="Proteomes" id="UP001221838"/>
    </source>
</evidence>
<evidence type="ECO:0000256" key="3">
    <source>
        <dbReference type="ARBA" id="ARBA00022989"/>
    </source>
</evidence>
<keyword evidence="3 5" id="KW-1133">Transmembrane helix</keyword>
<protein>
    <submittedName>
        <fullName evidence="7">Ferric reductase-like transmembrane domain-containing protein</fullName>
    </submittedName>
</protein>
<keyword evidence="4 5" id="KW-0472">Membrane</keyword>
<dbReference type="EMBL" id="JAQNDM010000002">
    <property type="protein sequence ID" value="MDC0710286.1"/>
    <property type="molecule type" value="Genomic_DNA"/>
</dbReference>
<feature type="transmembrane region" description="Helical" evidence="5">
    <location>
        <begin position="21"/>
        <end position="44"/>
    </location>
</feature>
<keyword evidence="2 5" id="KW-0812">Transmembrane</keyword>
<evidence type="ECO:0000313" key="7">
    <source>
        <dbReference type="EMBL" id="MDC0710286.1"/>
    </source>
</evidence>
<name>A0ABT5D9P3_9BACT</name>
<dbReference type="Pfam" id="PF01794">
    <property type="entry name" value="Ferric_reduct"/>
    <property type="match status" value="1"/>
</dbReference>
<gene>
    <name evidence="7" type="ORF">POL68_17555</name>
</gene>
<feature type="transmembrane region" description="Helical" evidence="5">
    <location>
        <begin position="162"/>
        <end position="179"/>
    </location>
</feature>
<reference evidence="7 8" key="1">
    <citation type="submission" date="2022-11" db="EMBL/GenBank/DDBJ databases">
        <title>Minimal conservation of predation-associated metabolite biosynthetic gene clusters underscores biosynthetic potential of Myxococcota including descriptions for ten novel species: Archangium lansinium sp. nov., Myxococcus landrumus sp. nov., Nannocystis bai.</title>
        <authorList>
            <person name="Ahearne A."/>
            <person name="Stevens C."/>
            <person name="Dowd S."/>
        </authorList>
    </citation>
    <scope>NUCLEOTIDE SEQUENCE [LARGE SCALE GENOMIC DNA]</scope>
    <source>
        <strain evidence="7 8">NCWAL01</strain>
    </source>
</reference>
<dbReference type="RefSeq" id="WP_272139608.1">
    <property type="nucleotide sequence ID" value="NZ_JAQNDM010000002.1"/>
</dbReference>
<keyword evidence="8" id="KW-1185">Reference proteome</keyword>
<feature type="transmembrane region" description="Helical" evidence="5">
    <location>
        <begin position="94"/>
        <end position="113"/>
    </location>
</feature>
<comment type="caution">
    <text evidence="7">The sequence shown here is derived from an EMBL/GenBank/DDBJ whole genome shotgun (WGS) entry which is preliminary data.</text>
</comment>
<dbReference type="InterPro" id="IPR013130">
    <property type="entry name" value="Fe3_Rdtase_TM_dom"/>
</dbReference>
<comment type="subcellular location">
    <subcellularLocation>
        <location evidence="1">Membrane</location>
        <topology evidence="1">Multi-pass membrane protein</topology>
    </subcellularLocation>
</comment>
<accession>A0ABT5D9P3</accession>
<evidence type="ECO:0000259" key="6">
    <source>
        <dbReference type="Pfam" id="PF01794"/>
    </source>
</evidence>
<evidence type="ECO:0000256" key="2">
    <source>
        <dbReference type="ARBA" id="ARBA00022692"/>
    </source>
</evidence>
<dbReference type="Proteomes" id="UP001221838">
    <property type="component" value="Unassembled WGS sequence"/>
</dbReference>
<evidence type="ECO:0000256" key="5">
    <source>
        <dbReference type="SAM" id="Phobius"/>
    </source>
</evidence>
<feature type="transmembrane region" description="Helical" evidence="5">
    <location>
        <begin position="64"/>
        <end position="82"/>
    </location>
</feature>
<organism evidence="7 8">
    <name type="scientific">Stigmatella ashevillensis</name>
    <dbReference type="NCBI Taxonomy" id="2995309"/>
    <lineage>
        <taxon>Bacteria</taxon>
        <taxon>Pseudomonadati</taxon>
        <taxon>Myxococcota</taxon>
        <taxon>Myxococcia</taxon>
        <taxon>Myxococcales</taxon>
        <taxon>Cystobacterineae</taxon>
        <taxon>Archangiaceae</taxon>
        <taxon>Stigmatella</taxon>
    </lineage>
</organism>
<evidence type="ECO:0000256" key="4">
    <source>
        <dbReference type="ARBA" id="ARBA00023136"/>
    </source>
</evidence>
<proteinExistence type="predicted"/>
<feature type="transmembrane region" description="Helical" evidence="5">
    <location>
        <begin position="185"/>
        <end position="205"/>
    </location>
</feature>
<feature type="domain" description="Ferric oxidoreductase" evidence="6">
    <location>
        <begin position="61"/>
        <end position="172"/>
    </location>
</feature>